<dbReference type="PANTHER" id="PTHR43393:SF3">
    <property type="entry name" value="LYSINE DECARBOXYLASE-LIKE PROTEIN"/>
    <property type="match status" value="1"/>
</dbReference>
<organism evidence="1 2">
    <name type="scientific">Candidatus Aquicultor secundus</name>
    <dbReference type="NCBI Taxonomy" id="1973895"/>
    <lineage>
        <taxon>Bacteria</taxon>
        <taxon>Bacillati</taxon>
        <taxon>Actinomycetota</taxon>
        <taxon>Candidatus Aquicultoria</taxon>
        <taxon>Candidatus Aquicultorales</taxon>
        <taxon>Candidatus Aquicultoraceae</taxon>
        <taxon>Candidatus Aquicultor</taxon>
    </lineage>
</organism>
<dbReference type="EMBL" id="PFNG01000202">
    <property type="protein sequence ID" value="PIZ36482.1"/>
    <property type="molecule type" value="Genomic_DNA"/>
</dbReference>
<dbReference type="NCBIfam" id="TIGR00725">
    <property type="entry name" value="TIGR00725 family protein"/>
    <property type="match status" value="1"/>
</dbReference>
<evidence type="ECO:0000313" key="1">
    <source>
        <dbReference type="EMBL" id="PIZ36482.1"/>
    </source>
</evidence>
<dbReference type="Proteomes" id="UP000230956">
    <property type="component" value="Unassembled WGS sequence"/>
</dbReference>
<dbReference type="InterPro" id="IPR041164">
    <property type="entry name" value="LDcluster4"/>
</dbReference>
<proteinExistence type="predicted"/>
<dbReference type="InterPro" id="IPR052341">
    <property type="entry name" value="LOG_family_nucleotidases"/>
</dbReference>
<comment type="caution">
    <text evidence="1">The sequence shown here is derived from an EMBL/GenBank/DDBJ whole genome shotgun (WGS) entry which is preliminary data.</text>
</comment>
<sequence length="157" mass="16084">MQTYISVIGLGAENEELNDVAYEVGRLVAERGAIVVCGGLGGVMNAVAQGAKEAGGTTVGILPGPDRRGASEYLDIAIPTDMAHARNALVVRSGDAVIAIGAGYGTLSEIGLALKMGKPVVGLKSWTLYREGKQDTGIIAAETADKAVELAFKAIKA</sequence>
<dbReference type="InterPro" id="IPR005268">
    <property type="entry name" value="CHP00725"/>
</dbReference>
<accession>A0A2M7T6L4</accession>
<dbReference type="RefSeq" id="WP_286678078.1">
    <property type="nucleotide sequence ID" value="NZ_MNXI01000056.1"/>
</dbReference>
<dbReference type="PANTHER" id="PTHR43393">
    <property type="entry name" value="CYTOKININ RIBOSIDE 5'-MONOPHOSPHATE PHOSPHORIBOHYDROLASE"/>
    <property type="match status" value="1"/>
</dbReference>
<dbReference type="Pfam" id="PF18306">
    <property type="entry name" value="LDcluster4"/>
    <property type="match status" value="1"/>
</dbReference>
<gene>
    <name evidence="1" type="ORF">COY37_08475</name>
</gene>
<evidence type="ECO:0000313" key="2">
    <source>
        <dbReference type="Proteomes" id="UP000230956"/>
    </source>
</evidence>
<dbReference type="SUPFAM" id="SSF102405">
    <property type="entry name" value="MCP/YpsA-like"/>
    <property type="match status" value="1"/>
</dbReference>
<protein>
    <submittedName>
        <fullName evidence="1">TIGR00725 family protein</fullName>
    </submittedName>
</protein>
<dbReference type="GO" id="GO:0005829">
    <property type="term" value="C:cytosol"/>
    <property type="evidence" value="ECO:0007669"/>
    <property type="project" value="TreeGrafter"/>
</dbReference>
<reference evidence="2" key="1">
    <citation type="submission" date="2017-09" db="EMBL/GenBank/DDBJ databases">
        <title>Depth-based differentiation of microbial function through sediment-hosted aquifers and enrichment of novel symbionts in the deep terrestrial subsurface.</title>
        <authorList>
            <person name="Probst A.J."/>
            <person name="Ladd B."/>
            <person name="Jarett J.K."/>
            <person name="Geller-Mcgrath D.E."/>
            <person name="Sieber C.M.K."/>
            <person name="Emerson J.B."/>
            <person name="Anantharaman K."/>
            <person name="Thomas B.C."/>
            <person name="Malmstrom R."/>
            <person name="Stieglmeier M."/>
            <person name="Klingl A."/>
            <person name="Woyke T."/>
            <person name="Ryan C.M."/>
            <person name="Banfield J.F."/>
        </authorList>
    </citation>
    <scope>NUCLEOTIDE SEQUENCE [LARGE SCALE GENOMIC DNA]</scope>
</reference>
<dbReference type="AlphaFoldDB" id="A0A2M7T6L4"/>
<name>A0A2M7T6L4_9ACTN</name>
<dbReference type="Gene3D" id="3.40.50.450">
    <property type="match status" value="1"/>
</dbReference>